<evidence type="ECO:0000313" key="2">
    <source>
        <dbReference type="EMBL" id="EDW35209.1"/>
    </source>
</evidence>
<dbReference type="HOGENOM" id="CLU_2173601_0_0_1"/>
<dbReference type="AlphaFoldDB" id="B4H8Z4"/>
<keyword evidence="3" id="KW-1185">Reference proteome</keyword>
<protein>
    <submittedName>
        <fullName evidence="2">GL15689</fullName>
    </submittedName>
</protein>
<gene>
    <name evidence="2" type="primary">Dper\GL15689</name>
    <name evidence="2" type="ORF">Dper_GL15689</name>
</gene>
<evidence type="ECO:0000313" key="3">
    <source>
        <dbReference type="Proteomes" id="UP000008744"/>
    </source>
</evidence>
<feature type="compositionally biased region" description="Polar residues" evidence="1">
    <location>
        <begin position="100"/>
        <end position="110"/>
    </location>
</feature>
<dbReference type="EMBL" id="CH479226">
    <property type="protein sequence ID" value="EDW35209.1"/>
    <property type="molecule type" value="Genomic_DNA"/>
</dbReference>
<feature type="region of interest" description="Disordered" evidence="1">
    <location>
        <begin position="21"/>
        <end position="50"/>
    </location>
</feature>
<organism evidence="3">
    <name type="scientific">Drosophila persimilis</name>
    <name type="common">Fruit fly</name>
    <dbReference type="NCBI Taxonomy" id="7234"/>
    <lineage>
        <taxon>Eukaryota</taxon>
        <taxon>Metazoa</taxon>
        <taxon>Ecdysozoa</taxon>
        <taxon>Arthropoda</taxon>
        <taxon>Hexapoda</taxon>
        <taxon>Insecta</taxon>
        <taxon>Pterygota</taxon>
        <taxon>Neoptera</taxon>
        <taxon>Endopterygota</taxon>
        <taxon>Diptera</taxon>
        <taxon>Brachycera</taxon>
        <taxon>Muscomorpha</taxon>
        <taxon>Ephydroidea</taxon>
        <taxon>Drosophilidae</taxon>
        <taxon>Drosophila</taxon>
        <taxon>Sophophora</taxon>
    </lineage>
</organism>
<feature type="compositionally biased region" description="Basic and acidic residues" evidence="1">
    <location>
        <begin position="66"/>
        <end position="79"/>
    </location>
</feature>
<dbReference type="Proteomes" id="UP000008744">
    <property type="component" value="Unassembled WGS sequence"/>
</dbReference>
<name>B4H8Z4_DROPE</name>
<reference evidence="2 3" key="1">
    <citation type="journal article" date="2007" name="Nature">
        <title>Evolution of genes and genomes on the Drosophila phylogeny.</title>
        <authorList>
            <consortium name="Drosophila 12 Genomes Consortium"/>
            <person name="Clark A.G."/>
            <person name="Eisen M.B."/>
            <person name="Smith D.R."/>
            <person name="Bergman C.M."/>
            <person name="Oliver B."/>
            <person name="Markow T.A."/>
            <person name="Kaufman T.C."/>
            <person name="Kellis M."/>
            <person name="Gelbart W."/>
            <person name="Iyer V.N."/>
            <person name="Pollard D.A."/>
            <person name="Sackton T.B."/>
            <person name="Larracuente A.M."/>
            <person name="Singh N.D."/>
            <person name="Abad J.P."/>
            <person name="Abt D.N."/>
            <person name="Adryan B."/>
            <person name="Aguade M."/>
            <person name="Akashi H."/>
            <person name="Anderson W.W."/>
            <person name="Aquadro C.F."/>
            <person name="Ardell D.H."/>
            <person name="Arguello R."/>
            <person name="Artieri C.G."/>
            <person name="Barbash D.A."/>
            <person name="Barker D."/>
            <person name="Barsanti P."/>
            <person name="Batterham P."/>
            <person name="Batzoglou S."/>
            <person name="Begun D."/>
            <person name="Bhutkar A."/>
            <person name="Blanco E."/>
            <person name="Bosak S.A."/>
            <person name="Bradley R.K."/>
            <person name="Brand A.D."/>
            <person name="Brent M.R."/>
            <person name="Brooks A.N."/>
            <person name="Brown R.H."/>
            <person name="Butlin R.K."/>
            <person name="Caggese C."/>
            <person name="Calvi B.R."/>
            <person name="Bernardo de Carvalho A."/>
            <person name="Caspi A."/>
            <person name="Castrezana S."/>
            <person name="Celniker S.E."/>
            <person name="Chang J.L."/>
            <person name="Chapple C."/>
            <person name="Chatterji S."/>
            <person name="Chinwalla A."/>
            <person name="Civetta A."/>
            <person name="Clifton S.W."/>
            <person name="Comeron J.M."/>
            <person name="Costello J.C."/>
            <person name="Coyne J.A."/>
            <person name="Daub J."/>
            <person name="David R.G."/>
            <person name="Delcher A.L."/>
            <person name="Delehaunty K."/>
            <person name="Do C.B."/>
            <person name="Ebling H."/>
            <person name="Edwards K."/>
            <person name="Eickbush T."/>
            <person name="Evans J.D."/>
            <person name="Filipski A."/>
            <person name="Findeiss S."/>
            <person name="Freyhult E."/>
            <person name="Fulton L."/>
            <person name="Fulton R."/>
            <person name="Garcia A.C."/>
            <person name="Gardiner A."/>
            <person name="Garfield D.A."/>
            <person name="Garvin B.E."/>
            <person name="Gibson G."/>
            <person name="Gilbert D."/>
            <person name="Gnerre S."/>
            <person name="Godfrey J."/>
            <person name="Good R."/>
            <person name="Gotea V."/>
            <person name="Gravely B."/>
            <person name="Greenberg A.J."/>
            <person name="Griffiths-Jones S."/>
            <person name="Gross S."/>
            <person name="Guigo R."/>
            <person name="Gustafson E.A."/>
            <person name="Haerty W."/>
            <person name="Hahn M.W."/>
            <person name="Halligan D.L."/>
            <person name="Halpern A.L."/>
            <person name="Halter G.M."/>
            <person name="Han M.V."/>
            <person name="Heger A."/>
            <person name="Hillier L."/>
            <person name="Hinrichs A.S."/>
            <person name="Holmes I."/>
            <person name="Hoskins R.A."/>
            <person name="Hubisz M.J."/>
            <person name="Hultmark D."/>
            <person name="Huntley M.A."/>
            <person name="Jaffe D.B."/>
            <person name="Jagadeeshan S."/>
            <person name="Jeck W.R."/>
            <person name="Johnson J."/>
            <person name="Jones C.D."/>
            <person name="Jordan W.C."/>
            <person name="Karpen G.H."/>
            <person name="Kataoka E."/>
            <person name="Keightley P.D."/>
            <person name="Kheradpour P."/>
            <person name="Kirkness E.F."/>
            <person name="Koerich L.B."/>
            <person name="Kristiansen K."/>
            <person name="Kudrna D."/>
            <person name="Kulathinal R.J."/>
            <person name="Kumar S."/>
            <person name="Kwok R."/>
            <person name="Lander E."/>
            <person name="Langley C.H."/>
            <person name="Lapoint R."/>
            <person name="Lazzaro B.P."/>
            <person name="Lee S.J."/>
            <person name="Levesque L."/>
            <person name="Li R."/>
            <person name="Lin C.F."/>
            <person name="Lin M.F."/>
            <person name="Lindblad-Toh K."/>
            <person name="Llopart A."/>
            <person name="Long M."/>
            <person name="Low L."/>
            <person name="Lozovsky E."/>
            <person name="Lu J."/>
            <person name="Luo M."/>
            <person name="Machado C.A."/>
            <person name="Makalowski W."/>
            <person name="Marzo M."/>
            <person name="Matsuda M."/>
            <person name="Matzkin L."/>
            <person name="McAllister B."/>
            <person name="McBride C.S."/>
            <person name="McKernan B."/>
            <person name="McKernan K."/>
            <person name="Mendez-Lago M."/>
            <person name="Minx P."/>
            <person name="Mollenhauer M.U."/>
            <person name="Montooth K."/>
            <person name="Mount S.M."/>
            <person name="Mu X."/>
            <person name="Myers E."/>
            <person name="Negre B."/>
            <person name="Newfeld S."/>
            <person name="Nielsen R."/>
            <person name="Noor M.A."/>
            <person name="O'Grady P."/>
            <person name="Pachter L."/>
            <person name="Papaceit M."/>
            <person name="Parisi M.J."/>
            <person name="Parisi M."/>
            <person name="Parts L."/>
            <person name="Pedersen J.S."/>
            <person name="Pesole G."/>
            <person name="Phillippy A.M."/>
            <person name="Ponting C.P."/>
            <person name="Pop M."/>
            <person name="Porcelli D."/>
            <person name="Powell J.R."/>
            <person name="Prohaska S."/>
            <person name="Pruitt K."/>
            <person name="Puig M."/>
            <person name="Quesneville H."/>
            <person name="Ram K.R."/>
            <person name="Rand D."/>
            <person name="Rasmussen M.D."/>
            <person name="Reed L.K."/>
            <person name="Reenan R."/>
            <person name="Reily A."/>
            <person name="Remington K.A."/>
            <person name="Rieger T.T."/>
            <person name="Ritchie M.G."/>
            <person name="Robin C."/>
            <person name="Rogers Y.H."/>
            <person name="Rohde C."/>
            <person name="Rozas J."/>
            <person name="Rubenfield M.J."/>
            <person name="Ruiz A."/>
            <person name="Russo S."/>
            <person name="Salzberg S.L."/>
            <person name="Sanchez-Gracia A."/>
            <person name="Saranga D.J."/>
            <person name="Sato H."/>
            <person name="Schaeffer S.W."/>
            <person name="Schatz M.C."/>
            <person name="Schlenke T."/>
            <person name="Schwartz R."/>
            <person name="Segarra C."/>
            <person name="Singh R.S."/>
            <person name="Sirot L."/>
            <person name="Sirota M."/>
            <person name="Sisneros N.B."/>
            <person name="Smith C.D."/>
            <person name="Smith T.F."/>
            <person name="Spieth J."/>
            <person name="Stage D.E."/>
            <person name="Stark A."/>
            <person name="Stephan W."/>
            <person name="Strausberg R.L."/>
            <person name="Strempel S."/>
            <person name="Sturgill D."/>
            <person name="Sutton G."/>
            <person name="Sutton G.G."/>
            <person name="Tao W."/>
            <person name="Teichmann S."/>
            <person name="Tobari Y.N."/>
            <person name="Tomimura Y."/>
            <person name="Tsolas J.M."/>
            <person name="Valente V.L."/>
            <person name="Venter E."/>
            <person name="Venter J.C."/>
            <person name="Vicario S."/>
            <person name="Vieira F.G."/>
            <person name="Vilella A.J."/>
            <person name="Villasante A."/>
            <person name="Walenz B."/>
            <person name="Wang J."/>
            <person name="Wasserman M."/>
            <person name="Watts T."/>
            <person name="Wilson D."/>
            <person name="Wilson R.K."/>
            <person name="Wing R.A."/>
            <person name="Wolfner M.F."/>
            <person name="Wong A."/>
            <person name="Wong G.K."/>
            <person name="Wu C.I."/>
            <person name="Wu G."/>
            <person name="Yamamoto D."/>
            <person name="Yang H.P."/>
            <person name="Yang S.P."/>
            <person name="Yorke J.A."/>
            <person name="Yoshida K."/>
            <person name="Zdobnov E."/>
            <person name="Zhang P."/>
            <person name="Zhang Y."/>
            <person name="Zimin A.V."/>
            <person name="Baldwin J."/>
            <person name="Abdouelleil A."/>
            <person name="Abdulkadir J."/>
            <person name="Abebe A."/>
            <person name="Abera B."/>
            <person name="Abreu J."/>
            <person name="Acer S.C."/>
            <person name="Aftuck L."/>
            <person name="Alexander A."/>
            <person name="An P."/>
            <person name="Anderson E."/>
            <person name="Anderson S."/>
            <person name="Arachi H."/>
            <person name="Azer M."/>
            <person name="Bachantsang P."/>
            <person name="Barry A."/>
            <person name="Bayul T."/>
            <person name="Berlin A."/>
            <person name="Bessette D."/>
            <person name="Bloom T."/>
            <person name="Blye J."/>
            <person name="Boguslavskiy L."/>
            <person name="Bonnet C."/>
            <person name="Boukhgalter B."/>
            <person name="Bourzgui I."/>
            <person name="Brown A."/>
            <person name="Cahill P."/>
            <person name="Channer S."/>
            <person name="Cheshatsang Y."/>
            <person name="Chuda L."/>
            <person name="Citroen M."/>
            <person name="Collymore A."/>
            <person name="Cooke P."/>
            <person name="Costello M."/>
            <person name="D'Aco K."/>
            <person name="Daza R."/>
            <person name="De Haan G."/>
            <person name="DeGray S."/>
            <person name="DeMaso C."/>
            <person name="Dhargay N."/>
            <person name="Dooley K."/>
            <person name="Dooley E."/>
            <person name="Doricent M."/>
            <person name="Dorje P."/>
            <person name="Dorjee K."/>
            <person name="Dupes A."/>
            <person name="Elong R."/>
            <person name="Falk J."/>
            <person name="Farina A."/>
            <person name="Faro S."/>
            <person name="Ferguson D."/>
            <person name="Fisher S."/>
            <person name="Foley C.D."/>
            <person name="Franke A."/>
            <person name="Friedrich D."/>
            <person name="Gadbois L."/>
            <person name="Gearin G."/>
            <person name="Gearin C.R."/>
            <person name="Giannoukos G."/>
            <person name="Goode T."/>
            <person name="Graham J."/>
            <person name="Grandbois E."/>
            <person name="Grewal S."/>
            <person name="Gyaltsen K."/>
            <person name="Hafez N."/>
            <person name="Hagos B."/>
            <person name="Hall J."/>
            <person name="Henson C."/>
            <person name="Hollinger A."/>
            <person name="Honan T."/>
            <person name="Huard M.D."/>
            <person name="Hughes L."/>
            <person name="Hurhula B."/>
            <person name="Husby M.E."/>
            <person name="Kamat A."/>
            <person name="Kanga B."/>
            <person name="Kashin S."/>
            <person name="Khazanovich D."/>
            <person name="Kisner P."/>
            <person name="Lance K."/>
            <person name="Lara M."/>
            <person name="Lee W."/>
            <person name="Lennon N."/>
            <person name="Letendre F."/>
            <person name="LeVine R."/>
            <person name="Lipovsky A."/>
            <person name="Liu X."/>
            <person name="Liu J."/>
            <person name="Liu S."/>
            <person name="Lokyitsang T."/>
            <person name="Lokyitsang Y."/>
            <person name="Lubonja R."/>
            <person name="Lui A."/>
            <person name="MacDonald P."/>
            <person name="Magnisalis V."/>
            <person name="Maru K."/>
            <person name="Matthews C."/>
            <person name="McCusker W."/>
            <person name="McDonough S."/>
            <person name="Mehta T."/>
            <person name="Meldrim J."/>
            <person name="Meneus L."/>
            <person name="Mihai O."/>
            <person name="Mihalev A."/>
            <person name="Mihova T."/>
            <person name="Mittelman R."/>
            <person name="Mlenga V."/>
            <person name="Montmayeur A."/>
            <person name="Mulrain L."/>
            <person name="Navidi A."/>
            <person name="Naylor J."/>
            <person name="Negash T."/>
            <person name="Nguyen T."/>
            <person name="Nguyen N."/>
            <person name="Nicol R."/>
            <person name="Norbu C."/>
            <person name="Norbu N."/>
            <person name="Novod N."/>
            <person name="O'Neill B."/>
            <person name="Osman S."/>
            <person name="Markiewicz E."/>
            <person name="Oyono O.L."/>
            <person name="Patti C."/>
            <person name="Phunkhang P."/>
            <person name="Pierre F."/>
            <person name="Priest M."/>
            <person name="Raghuraman S."/>
            <person name="Rege F."/>
            <person name="Reyes R."/>
            <person name="Rise C."/>
            <person name="Rogov P."/>
            <person name="Ross K."/>
            <person name="Ryan E."/>
            <person name="Settipalli S."/>
            <person name="Shea T."/>
            <person name="Sherpa N."/>
            <person name="Shi L."/>
            <person name="Shih D."/>
            <person name="Sparrow T."/>
            <person name="Spaulding J."/>
            <person name="Stalker J."/>
            <person name="Stange-Thomann N."/>
            <person name="Stavropoulos S."/>
            <person name="Stone C."/>
            <person name="Strader C."/>
            <person name="Tesfaye S."/>
            <person name="Thomson T."/>
            <person name="Thoulutsang Y."/>
            <person name="Thoulutsang D."/>
            <person name="Topham K."/>
            <person name="Topping I."/>
            <person name="Tsamla T."/>
            <person name="Vassiliev H."/>
            <person name="Vo A."/>
            <person name="Wangchuk T."/>
            <person name="Wangdi T."/>
            <person name="Weiand M."/>
            <person name="Wilkinson J."/>
            <person name="Wilson A."/>
            <person name="Yadav S."/>
            <person name="Young G."/>
            <person name="Yu Q."/>
            <person name="Zembek L."/>
            <person name="Zhong D."/>
            <person name="Zimmer A."/>
            <person name="Zwirko Z."/>
            <person name="Jaffe D.B."/>
            <person name="Alvarez P."/>
            <person name="Brockman W."/>
            <person name="Butler J."/>
            <person name="Chin C."/>
            <person name="Gnerre S."/>
            <person name="Grabherr M."/>
            <person name="Kleber M."/>
            <person name="Mauceli E."/>
            <person name="MacCallum I."/>
        </authorList>
    </citation>
    <scope>NUCLEOTIDE SEQUENCE [LARGE SCALE GENOMIC DNA]</scope>
    <source>
        <strain evidence="3">MSH-3 / Tucson 14011-0111.49</strain>
    </source>
</reference>
<feature type="region of interest" description="Disordered" evidence="1">
    <location>
        <begin position="66"/>
        <end position="110"/>
    </location>
</feature>
<proteinExistence type="predicted"/>
<sequence length="110" mass="12198">MSEYPFRPIVLSGHLKLQLQLHPKSSIEDRSRGSAAPEPSESGQMKPPSVLGLYGLDFVSEIEAIKKTDGRDRQGHIDSTDADQDNTIDFMRSETLPSGCYTQPHPSQNE</sequence>
<evidence type="ECO:0000256" key="1">
    <source>
        <dbReference type="SAM" id="MobiDB-lite"/>
    </source>
</evidence>
<accession>B4H8Z4</accession>